<dbReference type="EMBL" id="BMSL01000007">
    <property type="protein sequence ID" value="GGS40439.1"/>
    <property type="molecule type" value="Genomic_DNA"/>
</dbReference>
<dbReference type="Gene3D" id="3.40.50.300">
    <property type="entry name" value="P-loop containing nucleotide triphosphate hydrolases"/>
    <property type="match status" value="1"/>
</dbReference>
<sequence length="682" mass="74571">MRPGSPRLSTRLSAAREQAFIGRSHELARFRAALAAGPDAPSVLYVHGPGGVGKSALLRRCADEASAAGRRVVRVDGRRIDPSPTGFALEADAATGAEPAVLLVDAFEHCQGLEDWLRETFLPELPAGSTVVLASQLAPAPHWAHDVAWQGILEVLPLAALGRDDARTLLERRGVPEHLRDAVFAFAGGHPLALGLAASVALAEPPTAGDWSPTPDVVTALLTSLVGELPAGPERLALETAAHTLVTTEGLLRSVVGEEHAARMFSWLRGLPYAELGRHGLFLHETAAEVIDRDLRWRDAQGYERMHRLVGHHLLQRARSAPEEEAMAAIRALTHLKRYGPMGPYFTGITREGDVYEAPLRPEDHDTAVRMTAGTEGERSARLVAHWLRLHPEGFWAYRSARTGELVAFMTWLRLTVPGEGAEEDPVAAAAWRHVAATAPLRPGQHLLMSRFMVYPADYGGISTVGHLMQLRICRDWIRSRDLAWSFIVSPDAALWDGLMHHLGHRRVAETDWDNGRVFTTYGCDWRVTPLEIWFDRTQPGALHAGPPAVAADVPVVALDGAEFRAAVRDALRSVLDPGGLEGNPLLRSRLVGDRARHSEAGPADLLRSLLAESVEGLRSEPGQDKAYQALYTTYFQRVRTQQSAAQRLGLPFSTYRRHLARGTALVCDALWKRERGLDALG</sequence>
<dbReference type="Pfam" id="PF13191">
    <property type="entry name" value="AAA_16"/>
    <property type="match status" value="1"/>
</dbReference>
<keyword evidence="3" id="KW-1185">Reference proteome</keyword>
<name>A0A918GJ61_STRGD</name>
<dbReference type="Proteomes" id="UP000653493">
    <property type="component" value="Unassembled WGS sequence"/>
</dbReference>
<evidence type="ECO:0000313" key="3">
    <source>
        <dbReference type="Proteomes" id="UP000653493"/>
    </source>
</evidence>
<gene>
    <name evidence="2" type="ORF">GCM10010238_32570</name>
</gene>
<dbReference type="AlphaFoldDB" id="A0A918GJ61"/>
<reference evidence="2" key="2">
    <citation type="submission" date="2020-09" db="EMBL/GenBank/DDBJ databases">
        <authorList>
            <person name="Sun Q."/>
            <person name="Ohkuma M."/>
        </authorList>
    </citation>
    <scope>NUCLEOTIDE SEQUENCE</scope>
    <source>
        <strain evidence="2">JCM 4234</strain>
    </source>
</reference>
<dbReference type="InterPro" id="IPR027417">
    <property type="entry name" value="P-loop_NTPase"/>
</dbReference>
<organism evidence="2 3">
    <name type="scientific">Streptomyces griseoviridis</name>
    <dbReference type="NCBI Taxonomy" id="45398"/>
    <lineage>
        <taxon>Bacteria</taxon>
        <taxon>Bacillati</taxon>
        <taxon>Actinomycetota</taxon>
        <taxon>Actinomycetes</taxon>
        <taxon>Kitasatosporales</taxon>
        <taxon>Streptomycetaceae</taxon>
        <taxon>Streptomyces</taxon>
    </lineage>
</organism>
<proteinExistence type="predicted"/>
<dbReference type="SUPFAM" id="SSF52540">
    <property type="entry name" value="P-loop containing nucleoside triphosphate hydrolases"/>
    <property type="match status" value="1"/>
</dbReference>
<accession>A0A918GJ61</accession>
<dbReference type="InterPro" id="IPR041664">
    <property type="entry name" value="AAA_16"/>
</dbReference>
<feature type="domain" description="Orc1-like AAA ATPase" evidence="1">
    <location>
        <begin position="20"/>
        <end position="80"/>
    </location>
</feature>
<evidence type="ECO:0000313" key="2">
    <source>
        <dbReference type="EMBL" id="GGS40439.1"/>
    </source>
</evidence>
<evidence type="ECO:0000259" key="1">
    <source>
        <dbReference type="Pfam" id="PF13191"/>
    </source>
</evidence>
<comment type="caution">
    <text evidence="2">The sequence shown here is derived from an EMBL/GenBank/DDBJ whole genome shotgun (WGS) entry which is preliminary data.</text>
</comment>
<protein>
    <recommendedName>
        <fullName evidence="1">Orc1-like AAA ATPase domain-containing protein</fullName>
    </recommendedName>
</protein>
<reference evidence="2" key="1">
    <citation type="journal article" date="2014" name="Int. J. Syst. Evol. Microbiol.">
        <title>Complete genome sequence of Corynebacterium casei LMG S-19264T (=DSM 44701T), isolated from a smear-ripened cheese.</title>
        <authorList>
            <consortium name="US DOE Joint Genome Institute (JGI-PGF)"/>
            <person name="Walter F."/>
            <person name="Albersmeier A."/>
            <person name="Kalinowski J."/>
            <person name="Ruckert C."/>
        </authorList>
    </citation>
    <scope>NUCLEOTIDE SEQUENCE</scope>
    <source>
        <strain evidence="2">JCM 4234</strain>
    </source>
</reference>